<evidence type="ECO:0000313" key="2">
    <source>
        <dbReference type="EMBL" id="KAA1103454.1"/>
    </source>
</evidence>
<name>A0A5B0M4M5_PUCGR</name>
<reference evidence="1 3" key="1">
    <citation type="submission" date="2019-05" db="EMBL/GenBank/DDBJ databases">
        <title>Emergence of the Ug99 lineage of the wheat stem rust pathogen through somatic hybridization.</title>
        <authorList>
            <person name="Li F."/>
            <person name="Upadhyaya N.M."/>
            <person name="Sperschneider J."/>
            <person name="Matny O."/>
            <person name="Nguyen-Phuc H."/>
            <person name="Mago R."/>
            <person name="Raley C."/>
            <person name="Miller M.E."/>
            <person name="Silverstein K.A.T."/>
            <person name="Henningsen E."/>
            <person name="Hirsch C.D."/>
            <person name="Visser B."/>
            <person name="Pretorius Z.A."/>
            <person name="Steffenson B.J."/>
            <person name="Schwessinger B."/>
            <person name="Dodds P.N."/>
            <person name="Figueroa M."/>
        </authorList>
    </citation>
    <scope>NUCLEOTIDE SEQUENCE [LARGE SCALE GENOMIC DNA]</scope>
    <source>
        <strain evidence="1">21-0</strain>
    </source>
</reference>
<gene>
    <name evidence="2" type="ORF">PGT21_018504</name>
    <name evidence="1" type="ORF">PGT21_023521</name>
</gene>
<evidence type="ECO:0000313" key="3">
    <source>
        <dbReference type="Proteomes" id="UP000324748"/>
    </source>
</evidence>
<sequence length="97" mass="10982">MELMFAGTDELGCGSRDVFSQPGPSVDGVALADCQRVAEADQAWTSTWRDDVTNSPVQSLLDGHHHHPTIRPYFFRTTAQRSYHTHCIRFQLLDYSQ</sequence>
<dbReference type="AlphaFoldDB" id="A0A5B0M4M5"/>
<evidence type="ECO:0000313" key="1">
    <source>
        <dbReference type="EMBL" id="KAA1070764.1"/>
    </source>
</evidence>
<dbReference type="EMBL" id="VSWC01000042">
    <property type="protein sequence ID" value="KAA1103454.1"/>
    <property type="molecule type" value="Genomic_DNA"/>
</dbReference>
<proteinExistence type="predicted"/>
<dbReference type="Proteomes" id="UP000324748">
    <property type="component" value="Unassembled WGS sequence"/>
</dbReference>
<organism evidence="1 3">
    <name type="scientific">Puccinia graminis f. sp. tritici</name>
    <dbReference type="NCBI Taxonomy" id="56615"/>
    <lineage>
        <taxon>Eukaryota</taxon>
        <taxon>Fungi</taxon>
        <taxon>Dikarya</taxon>
        <taxon>Basidiomycota</taxon>
        <taxon>Pucciniomycotina</taxon>
        <taxon>Pucciniomycetes</taxon>
        <taxon>Pucciniales</taxon>
        <taxon>Pucciniaceae</taxon>
        <taxon>Puccinia</taxon>
    </lineage>
</organism>
<comment type="caution">
    <text evidence="1">The sequence shown here is derived from an EMBL/GenBank/DDBJ whole genome shotgun (WGS) entry which is preliminary data.</text>
</comment>
<keyword evidence="3" id="KW-1185">Reference proteome</keyword>
<protein>
    <submittedName>
        <fullName evidence="1">Uncharacterized protein</fullName>
    </submittedName>
</protein>
<dbReference type="EMBL" id="VSWC01000171">
    <property type="protein sequence ID" value="KAA1070764.1"/>
    <property type="molecule type" value="Genomic_DNA"/>
</dbReference>
<accession>A0A5B0M4M5</accession>